<organism evidence="1">
    <name type="scientific">Herbaspirillum huttiense subsp. nephrolepidis</name>
    <dbReference type="NCBI Taxonomy" id="3075126"/>
    <lineage>
        <taxon>Bacteria</taxon>
        <taxon>Pseudomonadati</taxon>
        <taxon>Pseudomonadota</taxon>
        <taxon>Betaproteobacteria</taxon>
        <taxon>Burkholderiales</taxon>
        <taxon>Oxalobacteraceae</taxon>
        <taxon>Herbaspirillum</taxon>
    </lineage>
</organism>
<evidence type="ECO:0000313" key="1">
    <source>
        <dbReference type="EMBL" id="MDT0340925.1"/>
    </source>
</evidence>
<reference evidence="1" key="1">
    <citation type="submission" date="2023-02" db="EMBL/GenBank/DDBJ databases">
        <title>Description of Herbaspirillum huttiense subsp. nephrolepsisexaltata and Herbaspirillum huttiense subsp. lycopersicon.</title>
        <authorList>
            <person name="Poudel M."/>
            <person name="Sharma A."/>
            <person name="Goss E."/>
            <person name="Tapia J.H."/>
            <person name="Harmon C.M."/>
            <person name="Jones J.B."/>
        </authorList>
    </citation>
    <scope>NUCLEOTIDE SEQUENCE</scope>
    <source>
        <strain evidence="1">NC40101</strain>
    </source>
</reference>
<dbReference type="AlphaFoldDB" id="A0AAE4GEI7"/>
<accession>A0AAE4GEI7</accession>
<gene>
    <name evidence="1" type="ORF">RJN63_29140</name>
</gene>
<protein>
    <submittedName>
        <fullName evidence="1">Uncharacterized protein</fullName>
    </submittedName>
</protein>
<proteinExistence type="predicted"/>
<comment type="caution">
    <text evidence="1">The sequence shown here is derived from an EMBL/GenBank/DDBJ whole genome shotgun (WGS) entry which is preliminary data.</text>
</comment>
<name>A0AAE4GEI7_9BURK</name>
<dbReference type="RefSeq" id="WP_310838165.1">
    <property type="nucleotide sequence ID" value="NZ_JAVLSM010000012.1"/>
</dbReference>
<sequence length="241" mass="27906">MLIFNHVTGADYIDFDPATGLWCYPETEPHTPELDIIARFALPVRGSFTEVDGHRYYLYWTADRTLIFRLPDCTEYTLFRHLDDARFADLREEKRIEIAPATSCDGTAIPGYSTVRLHDKNGALLHQVSYFSHRYLQLYMMDITPFTDRDLGTWDFFVALKDAFEKIGAKCSSKSEDLPPVKRIRASTGEPCPRDGYWLIADTMDKQMELQRGQSMPPHQGRNVCWEWVSRDFIPEGLYSD</sequence>
<dbReference type="EMBL" id="JAVRAA010000031">
    <property type="protein sequence ID" value="MDT0340925.1"/>
    <property type="molecule type" value="Genomic_DNA"/>
</dbReference>